<dbReference type="RefSeq" id="WP_259971985.1">
    <property type="nucleotide sequence ID" value="NZ_CP081070.1"/>
</dbReference>
<gene>
    <name evidence="1" type="ORF">K3721_04350</name>
</gene>
<evidence type="ECO:0000313" key="2">
    <source>
        <dbReference type="Proteomes" id="UP001058713"/>
    </source>
</evidence>
<evidence type="ECO:0000313" key="1">
    <source>
        <dbReference type="EMBL" id="UWQ54766.1"/>
    </source>
</evidence>
<proteinExistence type="predicted"/>
<name>A0A9Q9HL31_LEICA</name>
<sequence>METTAQTTISRRDPAQVMRLSRLGSLHQCRLSFMRVLTRRMARENWSFARPKFDINAKGVGVAVYTATGPARTYSLIAFAHDLPPEMRSDRVIATAWDATFTLFDGVPTDADIERLSKNVPYQEAGRVNEKSLSVSRANRSVRLWAHFVDALSQGRQPDPDQVEAVGYLMRTTAVYGSGKLGAADREAIADRPELNAPFQAEMLSVYLTRVFVRDLVEHMARAKGGENAVPLAPETARRLGIGNSTGLGMAPYIVNHPVLFNNWIMAREEAIARVRSVQAASSDEAACFRRILRRSELSAARWHSEHPVQIEKLASLRKDLDQLAAWAAADDLLNDHPWDRLIRWSEAELSLEGQELAASLILEPYAELVDGLSDCMADSNKQAFVINGAMPVAQVRSLIEDSFGWALELDWTAKENCARAWYVSEEKLEPRMGERFDEPIANYEQPLAPARDAAAAHAALAEWDGEQPVAAFLLRHPEHRHTVRRAQMSQVAPYGEIRSNTISNRVLPVDMLRAKLSFFGATHFDPRSDRWVRICMYAGAPYPEDLTTANADLWVYPEADK</sequence>
<dbReference type="AlphaFoldDB" id="A0A9Q9HL31"/>
<organism evidence="1 2">
    <name type="scientific">Leisingera caerulea</name>
    <name type="common">Phaeobacter caeruleus</name>
    <dbReference type="NCBI Taxonomy" id="506591"/>
    <lineage>
        <taxon>Bacteria</taxon>
        <taxon>Pseudomonadati</taxon>
        <taxon>Pseudomonadota</taxon>
        <taxon>Alphaproteobacteria</taxon>
        <taxon>Rhodobacterales</taxon>
        <taxon>Roseobacteraceae</taxon>
        <taxon>Leisingera</taxon>
    </lineage>
</organism>
<dbReference type="KEGG" id="lcae:K3721_04350"/>
<accession>A0A9Q9HL31</accession>
<dbReference type="Proteomes" id="UP001058713">
    <property type="component" value="Chromosome"/>
</dbReference>
<dbReference type="EMBL" id="CP081070">
    <property type="protein sequence ID" value="UWQ54766.1"/>
    <property type="molecule type" value="Genomic_DNA"/>
</dbReference>
<protein>
    <submittedName>
        <fullName evidence="1">Uncharacterized protein</fullName>
    </submittedName>
</protein>
<reference evidence="1" key="1">
    <citation type="submission" date="2021-08" db="EMBL/GenBank/DDBJ databases">
        <authorList>
            <person name="Nwanade C."/>
            <person name="Wang M."/>
            <person name="Masoudi A."/>
            <person name="Yu Z."/>
            <person name="Liu J."/>
        </authorList>
    </citation>
    <scope>NUCLEOTIDE SEQUENCE</scope>
    <source>
        <strain evidence="1">S122</strain>
    </source>
</reference>